<comment type="caution">
    <text evidence="1">The sequence shown here is derived from an EMBL/GenBank/DDBJ whole genome shotgun (WGS) entry which is preliminary data.</text>
</comment>
<organism evidence="1 2">
    <name type="scientific">Marinomonas phaeophyticola</name>
    <dbReference type="NCBI Taxonomy" id="3004091"/>
    <lineage>
        <taxon>Bacteria</taxon>
        <taxon>Pseudomonadati</taxon>
        <taxon>Pseudomonadota</taxon>
        <taxon>Gammaproteobacteria</taxon>
        <taxon>Oceanospirillales</taxon>
        <taxon>Oceanospirillaceae</taxon>
        <taxon>Marinomonas</taxon>
    </lineage>
</organism>
<evidence type="ECO:0000313" key="1">
    <source>
        <dbReference type="EMBL" id="MCZ2722383.1"/>
    </source>
</evidence>
<proteinExistence type="predicted"/>
<keyword evidence="2" id="KW-1185">Reference proteome</keyword>
<reference evidence="1" key="1">
    <citation type="submission" date="2022-12" db="EMBL/GenBank/DDBJ databases">
        <title>Marinomonas 15G1-11 sp. nov, isolated from marine algae.</title>
        <authorList>
            <person name="Butt M."/>
            <person name="Choi D.G."/>
            <person name="Kim J.M."/>
            <person name="Lee J.K."/>
            <person name="Baek J.H."/>
            <person name="Jeon C.O."/>
        </authorList>
    </citation>
    <scope>NUCLEOTIDE SEQUENCE</scope>
    <source>
        <strain evidence="1">15G1-11</strain>
    </source>
</reference>
<name>A0ABT4JVP7_9GAMM</name>
<gene>
    <name evidence="1" type="ORF">O1D97_12300</name>
</gene>
<dbReference type="Proteomes" id="UP001149719">
    <property type="component" value="Unassembled WGS sequence"/>
</dbReference>
<accession>A0ABT4JVP7</accession>
<dbReference type="RefSeq" id="WP_269125975.1">
    <property type="nucleotide sequence ID" value="NZ_JAPUBN010000017.1"/>
</dbReference>
<sequence>MHSLNVQPNLEEARNLKRFKGCYLLESVEEKISSTGWPIHVATIRDVEGHDLIELRLLGNNFKSLNQFLGDYVQLEAAIKRYRNGYFYYLAWYEPVTRLLKLSSTKTKNRTVVSQINRDSYLQTLKNRILNLPSNSEQSLCLGILNKLSNALSTYSIQALWQKLPSLNDNQLIIELVNLAEIHSHDISSIGILLSQLHNTKLYQIWEQQLLGE</sequence>
<evidence type="ECO:0000313" key="2">
    <source>
        <dbReference type="Proteomes" id="UP001149719"/>
    </source>
</evidence>
<protein>
    <submittedName>
        <fullName evidence="1">Uncharacterized protein</fullName>
    </submittedName>
</protein>
<dbReference type="EMBL" id="JAPUBN010000017">
    <property type="protein sequence ID" value="MCZ2722383.1"/>
    <property type="molecule type" value="Genomic_DNA"/>
</dbReference>